<dbReference type="Proteomes" id="UP000516235">
    <property type="component" value="Chromosome"/>
</dbReference>
<sequence length="308" mass="32556">MRIRLLAATTAAATALALAPAASADPAPVTGVELNQPADQVIAVEAKFDLTADQNVGMEELRKLRGAMWDQNVPFLELRGAGNTRLRDVAANYGLDTRDKYVNAIQVDTGYNLIALQRATEAAEFMGHDRPHNSTCAANANCGSEATATINGKGGYGTNLHSTSNMSRAMQGWGFGELAALKRLGGAFSADQRNLSGHLHTLINPANTRIGFAGVVTAEGEASAAAVGTEATGATVMPQGEQRTVLHRPANTGEKPSTTPKKLILGGASMSEIRRIISIVLTVLTIASALVKFIEPQLRPLVDQYLRR</sequence>
<name>A0A7H0JZ18_9CORY</name>
<reference evidence="4 5" key="1">
    <citation type="submission" date="2020-08" db="EMBL/GenBank/DDBJ databases">
        <title>novel species in genus Corynebacterium.</title>
        <authorList>
            <person name="Zhang G."/>
        </authorList>
    </citation>
    <scope>NUCLEOTIDE SEQUENCE [LARGE SCALE GENOMIC DNA]</scope>
    <source>
        <strain evidence="3">Zg-917</strain>
        <strain evidence="4 5">zg-917</strain>
    </source>
</reference>
<evidence type="ECO:0000313" key="5">
    <source>
        <dbReference type="Proteomes" id="UP000642876"/>
    </source>
</evidence>
<protein>
    <recommendedName>
        <fullName evidence="6">SCP domain-containing protein</fullName>
    </recommendedName>
</protein>
<keyword evidence="1" id="KW-0732">Signal</keyword>
<feature type="chain" id="PRO_5028945501" description="SCP domain-containing protein" evidence="1">
    <location>
        <begin position="25"/>
        <end position="308"/>
    </location>
</feature>
<keyword evidence="5" id="KW-1185">Reference proteome</keyword>
<feature type="signal peptide" evidence="1">
    <location>
        <begin position="1"/>
        <end position="24"/>
    </location>
</feature>
<dbReference type="AlphaFoldDB" id="A0A7H0JZ18"/>
<dbReference type="RefSeq" id="WP_171193112.1">
    <property type="nucleotide sequence ID" value="NZ_CP061032.1"/>
</dbReference>
<evidence type="ECO:0000313" key="3">
    <source>
        <dbReference type="EMBL" id="QNP90284.1"/>
    </source>
</evidence>
<evidence type="ECO:0008006" key="6">
    <source>
        <dbReference type="Google" id="ProtNLM"/>
    </source>
</evidence>
<dbReference type="EMBL" id="CP061032">
    <property type="protein sequence ID" value="QNP90284.1"/>
    <property type="molecule type" value="Genomic_DNA"/>
</dbReference>
<proteinExistence type="predicted"/>
<evidence type="ECO:0000256" key="1">
    <source>
        <dbReference type="SAM" id="SignalP"/>
    </source>
</evidence>
<dbReference type="Proteomes" id="UP000642876">
    <property type="component" value="Unassembled WGS sequence"/>
</dbReference>
<dbReference type="KEGG" id="cluj:IAU68_00300"/>
<gene>
    <name evidence="2" type="ORF">H7348_08100</name>
    <name evidence="3" type="ORF">IAU68_00300</name>
</gene>
<evidence type="ECO:0000313" key="4">
    <source>
        <dbReference type="Proteomes" id="UP000516235"/>
    </source>
</evidence>
<dbReference type="EMBL" id="JACMYE010000006">
    <property type="protein sequence ID" value="MBC3179265.1"/>
    <property type="molecule type" value="Genomic_DNA"/>
</dbReference>
<evidence type="ECO:0000313" key="2">
    <source>
        <dbReference type="EMBL" id="MBC3179265.1"/>
    </source>
</evidence>
<organism evidence="3 4">
    <name type="scientific">Corynebacterium lujinxingii</name>
    <dbReference type="NCBI Taxonomy" id="2763010"/>
    <lineage>
        <taxon>Bacteria</taxon>
        <taxon>Bacillati</taxon>
        <taxon>Actinomycetota</taxon>
        <taxon>Actinomycetes</taxon>
        <taxon>Mycobacteriales</taxon>
        <taxon>Corynebacteriaceae</taxon>
        <taxon>Corynebacterium</taxon>
    </lineage>
</organism>
<accession>A0A7H0JZ18</accession>